<feature type="repeat" description="ANK" evidence="3">
    <location>
        <begin position="1714"/>
        <end position="1746"/>
    </location>
</feature>
<feature type="repeat" description="ANK" evidence="3">
    <location>
        <begin position="3054"/>
        <end position="3086"/>
    </location>
</feature>
<feature type="repeat" description="ANK" evidence="3">
    <location>
        <begin position="1312"/>
        <end position="1344"/>
    </location>
</feature>
<feature type="repeat" description="ANK" evidence="3">
    <location>
        <begin position="2417"/>
        <end position="2449"/>
    </location>
</feature>
<feature type="repeat" description="ANK" evidence="3">
    <location>
        <begin position="2719"/>
        <end position="2751"/>
    </location>
</feature>
<feature type="repeat" description="ANK" evidence="3">
    <location>
        <begin position="642"/>
        <end position="674"/>
    </location>
</feature>
<feature type="repeat" description="ANK" evidence="3">
    <location>
        <begin position="3188"/>
        <end position="3220"/>
    </location>
</feature>
<dbReference type="SUPFAM" id="SSF48403">
    <property type="entry name" value="Ankyrin repeat"/>
    <property type="match status" value="10"/>
</dbReference>
<feature type="repeat" description="ANK" evidence="3">
    <location>
        <begin position="2786"/>
        <end position="2818"/>
    </location>
</feature>
<feature type="repeat" description="ANK" evidence="3">
    <location>
        <begin position="2451"/>
        <end position="2483"/>
    </location>
</feature>
<feature type="repeat" description="ANK" evidence="3">
    <location>
        <begin position="1379"/>
        <end position="1411"/>
    </location>
</feature>
<feature type="repeat" description="ANK" evidence="3">
    <location>
        <begin position="1245"/>
        <end position="1277"/>
    </location>
</feature>
<dbReference type="PANTHER" id="PTHR24123">
    <property type="entry name" value="ANKYRIN REPEAT-CONTAINING"/>
    <property type="match status" value="1"/>
</dbReference>
<keyword evidence="6" id="KW-1185">Reference proteome</keyword>
<sequence>MHTCSNTDVHVKTRAFKHARDILFTYKHLVLRGKPGEGKTYLALSLIADVMEKFNKVQPVQIHNAKEWEKLVDTTLPLVVFLDDVLGKYGLSETDLDRWIKTSKLIYPSLSGSSIFLIVCIRTHILASVKSSVLRKKAFSSMFNSHVVDISSESNCLTKEERLHMLLKYAPKSADINDTFAIEEMSQMKNVIGFPENCKILRSLQHLRVHWKEVFSNNMFIIEEIQEISNKNPKIYTFLVLLMICGGQLALENKMEELSSNIKLISDYCGLKEKMTIGQIKDIGQILCGTFVECMKETNIFTFQHDSIETATFISFGKDYPEVTLTKCSLKHLSKMCCVKTELDKTDGEDFLNFKISIDDTQFRVVYDRFNEGLNSKDKETFKNIAEALVWKNLHFVGYISKRVTSINDVINFVSKTDSDGHSLLIHLIYAKNTNIVERIIKNISQCCLQNHDLVKRQLLLVATNACLTEEIDMVEKLIEIQENVKTFVMFAAASTGNVSVLEMPVLQCGNINATLSITDISDLENVIKNCISYPKAVSCDNDVNLFHIACRFGRMDMVKYFMTRYPDLVFKPTSTGFTSIHFAICSGDLQLVKLLSAQVDITTKTKNGISVLHIASANDDLTIVKYLIETNQGLLQQNDKNGWTALHHAASKGSVPVIESLLEAGLDITARNNDDENILHIAAGNNNVTIVKYLIKTNPGLLQQNDKSGWNALHHAAVGGSVPVLETLIAAGLDITARNNDGDHVLHIAADDDNLTVVKYLIDINPGLLKEDDKDGSTSLSSAVSKWSVHMIDTLIAATLDITARNNTGAHILHISAANANLKIVKYLIRTNPGLLQQNDKNGFTALHHAALGGSVPVLETLIAAGLDITARNNDGDHVLHIAAYYNNLKVVKYLIDINPGLLQENDKDGSTSLPSAVSKWSVRMIETLIVARLDITARNNTGAHILHIVAANDNLRIVKYLIKTMPGLLEQNDKNGWTPLHHAASKGSVAVIESLLEAGLDITARTNNGCHALHLSAGNGNLKIVKYLIKTNPGLLQQNDKNGWTALHHAASKGSVPVLETLIAAGLDITARNNDDENILHIAVGNDNLNIVKYLIKTNPGLLQQNDKNGWTALHHAASKGSVPVIESLLAAVLNNTARNNDDENILHIAAGHDNMTIVKYLIQNYPGLLQQNDQNGWTALHHAASKGSVPVFEILLAAGLDITARNNDDENILHIAAGHDNITIVKYLIKNYPGLLQQNDQNGWNALHHAASKGSVPVIESLLAAGLNSRAKSNGGAHILHIAAANDNLRIVIYLTETNPRLLQQKDKNGWTALHHAASKGSVPVIESLLAAGLDITARNNDDENILHIAAANDNVTIVKYLIKTNPGLLQQNDKSGWNALHHAAVGGSVPVLETLIAAGLDITARNNDGDHVLHIAADYDNLTVVKYLIDINPGLLKEDDKDGSTSLSSAVSKWSVHMIDTLIAATLDITARNNTGAHILHISAANANLKIVKYLIRTNPGLLQQNDKNGFTALHHAALGGSVPVLETLIAAGLDITARNNDGDHVLHIAAYYNNLKVVKYLIDINPGLLQENDKDGSTSLPSAVSKWSVRMIETLIVARLDITARNNTGAHILHIVAANDNLRIVKYLIKTMPGLLEQNDKNGWTPLHHAASKGSVAVIESLLEAGLDITARTNNGCHALHLSAGNGNLKIVKYLIKTNPGLLQQNDKNGWTALHHAASKGSVPVLETLIAAGLDITARNNDDENILHIAVGNDNLNIVKYLIKTNPGLLQQNDKNGWTALHHAALGGSVPVLKTLIAAGLDITARNNDDENILHIAAGHDNLNIVKYLIKTNPGLLQQNDKNGWTALHHAASKGSVPVIESLLAAVLNNTARNNDDENILHIAAGHDNMTIVKYLIQNYPGLLQQNDQNGWTALYHAASKGSVPVFEILLAAGLDITARNNDDENILHIAAGHDNITIVKYLIKNYPGLLQQNDQNGWTALHHAASKGSVPVIESLLAAGLNSRAKSNGGAHILHIAAANDNLRIVIYLTETNPRLLQQKDKNGWTALHHAASKGSVPVIESLLAAGLDITARNNDDENILHIAAANDNVTIVKYLIKTNPGLLQQNDKSGWNALHHAAVGGSVPVLETLIAAGLDITARNNDGDHVLHIAADYDNLTVVKYLIDINPGLLKEDDKDGSTSLSSAVSKWSVHMIDTLIAATLDITARNNTGAHILHISAANANLKIVKYLIRTNPGLLQQNDKNGFTALHHAALGGSVPVLETLIAAGLDITARNNDGDHVLHIAAYYNNLKVVKYLIDINPGLLQENDKNGSTSLPSAVSKWSVRMIETLIVARLDITARNNTGAHILHIVAANDNLRIVKYLIKTMPGLLEQNDKNGWTALHHAASKGSAAVIESLLEAGLDITARTNNGCHALHLSAGNGNLTIVKYLIKTNPGLLQQNDKNGWTALHHAASKGSVPVIASLLAAGLDITARTKKGYHVLHISACNDNLSIVKYLIRSNPGLLQQNDKNGWTALHHAALGGSVPVLKTLIAAGLDITARNNDDENILHIAAGHDNITIVKYLIKNYPGLLQQNDQNGWTALHHAASKGSVPVIESLLAAGLNSTAKSNGGAHILHIAAANDNLRIVIYLTETKPRLLQQKDKSGSTALHHAASKGSVPVIESLLEAGLDITARNNDNENMLHIAACNDNVTIVKYLIRTNPGLLQENDKYGWTALHHSALGGSVAVIKSLLAAGLDIAAKTNNSCNVLHIAACNDNLNIVKYLIKTNPGILQHNDKNGWTALHHASSKGSVPVFESLLAAGLDITARNNDDENILHIAAGHDNITIVKYLIKNYPGLLQQNDQNGWTALHHAASKGSVPVIESLLAAGLNSTAKSNGGAHVLHIAAANDNLRIVIYLTETKPRLLQQKDKNGSTALHHAASKGSVPVIESLLEAGMDITARNNDNENMLHIAACNDNVTIVKYLIKTNPGLLQENDKYGWTALHHAALGGSVAVIKSLLAAGLDIAAKTNNSCNVLHIAACNDNLNIVKYLIKTNPGILQHNDKNGWNALHHAALGGSVAVLETLIAAGLDITARNNDGDHVLHIAANYDNLTVVKYLIDINPGLLQENDKDGSTSLPSAVSKWSVRMIETLIVARLDITARNITGAHILHIVAANDNLRIVKYLIKTMPGLLEQNDKNGWTALHHAASKGSVAVIESLLEAGLDITAITNNGCHVLHISAGNDNLTIVKYLIKTNPGLLQQNDKNGWTALHHAASKGSVAVIESLLEAGLDITAITNNGCHVLHISAGNDNLTIVKYLIKTNPGLLQQNDKNGWTSLHHAASKGSVPVIASLLAAGLDITARNNDGSHVLHIAAANGNLTIVKYLIKNYPGLLQQNVKH</sequence>
<feature type="repeat" description="ANK" evidence="3">
    <location>
        <begin position="977"/>
        <end position="1009"/>
    </location>
</feature>
<protein>
    <recommendedName>
        <fullName evidence="4">Novel STAND NTPase 3 domain-containing protein</fullName>
    </recommendedName>
</protein>
<feature type="repeat" description="ANK" evidence="3">
    <location>
        <begin position="1412"/>
        <end position="1444"/>
    </location>
</feature>
<dbReference type="Pfam" id="PF13606">
    <property type="entry name" value="Ank_3"/>
    <property type="match status" value="2"/>
</dbReference>
<dbReference type="InterPro" id="IPR002110">
    <property type="entry name" value="Ankyrin_rpt"/>
</dbReference>
<evidence type="ECO:0000259" key="4">
    <source>
        <dbReference type="Pfam" id="PF20720"/>
    </source>
</evidence>
<feature type="repeat" description="ANK" evidence="3">
    <location>
        <begin position="2652"/>
        <end position="2684"/>
    </location>
</feature>
<feature type="repeat" description="ANK" evidence="3">
    <location>
        <begin position="3255"/>
        <end position="3287"/>
    </location>
</feature>
<name>A0ABD3WHY6_SINWO</name>
<gene>
    <name evidence="5" type="ORF">ACJMK2_040269</name>
</gene>
<dbReference type="Pfam" id="PF20720">
    <property type="entry name" value="nSTAND3"/>
    <property type="match status" value="1"/>
</dbReference>
<feature type="repeat" description="ANK" evidence="3">
    <location>
        <begin position="1010"/>
        <end position="1042"/>
    </location>
</feature>
<feature type="repeat" description="ANK" evidence="3">
    <location>
        <begin position="2116"/>
        <end position="2148"/>
    </location>
</feature>
<feature type="repeat" description="ANK" evidence="3">
    <location>
        <begin position="2149"/>
        <end position="2181"/>
    </location>
</feature>
<feature type="repeat" description="ANK" evidence="3">
    <location>
        <begin position="1111"/>
        <end position="1143"/>
    </location>
</feature>
<proteinExistence type="predicted"/>
<dbReference type="EMBL" id="JBJQND010000007">
    <property type="protein sequence ID" value="KAL3872338.1"/>
    <property type="molecule type" value="Genomic_DNA"/>
</dbReference>
<dbReference type="PANTHER" id="PTHR24123:SF141">
    <property type="entry name" value="ANKYRIN 2, ISOFORM U"/>
    <property type="match status" value="1"/>
</dbReference>
<feature type="repeat" description="ANK" evidence="3">
    <location>
        <begin position="1546"/>
        <end position="1578"/>
    </location>
</feature>
<dbReference type="InterPro" id="IPR051165">
    <property type="entry name" value="Multifunctional_ANK_Repeat"/>
</dbReference>
<dbReference type="PROSITE" id="PS50088">
    <property type="entry name" value="ANK_REPEAT"/>
    <property type="match status" value="46"/>
</dbReference>
<keyword evidence="2 3" id="KW-0040">ANK repeat</keyword>
<feature type="repeat" description="ANK" evidence="3">
    <location>
        <begin position="1044"/>
        <end position="1076"/>
    </location>
</feature>
<feature type="repeat" description="ANK" evidence="3">
    <location>
        <begin position="1647"/>
        <end position="1679"/>
    </location>
</feature>
<evidence type="ECO:0000313" key="5">
    <source>
        <dbReference type="EMBL" id="KAL3872338.1"/>
    </source>
</evidence>
<feature type="repeat" description="ANK" evidence="3">
    <location>
        <begin position="2920"/>
        <end position="2952"/>
    </location>
</feature>
<feature type="repeat" description="ANK" evidence="3">
    <location>
        <begin position="1178"/>
        <end position="1210"/>
    </location>
</feature>
<feature type="repeat" description="ANK" evidence="3">
    <location>
        <begin position="3355"/>
        <end position="3378"/>
    </location>
</feature>
<evidence type="ECO:0000313" key="6">
    <source>
        <dbReference type="Proteomes" id="UP001634394"/>
    </source>
</evidence>
<feature type="repeat" description="ANK" evidence="3">
    <location>
        <begin position="1781"/>
        <end position="1813"/>
    </location>
</feature>
<feature type="repeat" description="ANK" evidence="3">
    <location>
        <begin position="608"/>
        <end position="640"/>
    </location>
</feature>
<organism evidence="5 6">
    <name type="scientific">Sinanodonta woodiana</name>
    <name type="common">Chinese pond mussel</name>
    <name type="synonym">Anodonta woodiana</name>
    <dbReference type="NCBI Taxonomy" id="1069815"/>
    <lineage>
        <taxon>Eukaryota</taxon>
        <taxon>Metazoa</taxon>
        <taxon>Spiralia</taxon>
        <taxon>Lophotrochozoa</taxon>
        <taxon>Mollusca</taxon>
        <taxon>Bivalvia</taxon>
        <taxon>Autobranchia</taxon>
        <taxon>Heteroconchia</taxon>
        <taxon>Palaeoheterodonta</taxon>
        <taxon>Unionida</taxon>
        <taxon>Unionoidea</taxon>
        <taxon>Unionidae</taxon>
        <taxon>Unioninae</taxon>
        <taxon>Sinanodonta</taxon>
    </lineage>
</organism>
<feature type="repeat" description="ANK" evidence="3">
    <location>
        <begin position="709"/>
        <end position="741"/>
    </location>
</feature>
<feature type="repeat" description="ANK" evidence="3">
    <location>
        <begin position="843"/>
        <end position="875"/>
    </location>
</feature>
<feature type="repeat" description="ANK" evidence="3">
    <location>
        <begin position="2250"/>
        <end position="2282"/>
    </location>
</feature>
<dbReference type="Pfam" id="PF00023">
    <property type="entry name" value="Ank"/>
    <property type="match status" value="7"/>
</dbReference>
<dbReference type="InterPro" id="IPR036770">
    <property type="entry name" value="Ankyrin_rpt-contain_sf"/>
</dbReference>
<feature type="repeat" description="ANK" evidence="3">
    <location>
        <begin position="2853"/>
        <end position="2885"/>
    </location>
</feature>
<reference evidence="5 6" key="1">
    <citation type="submission" date="2024-11" db="EMBL/GenBank/DDBJ databases">
        <title>Chromosome-level genome assembly of the freshwater bivalve Anodonta woodiana.</title>
        <authorList>
            <person name="Chen X."/>
        </authorList>
    </citation>
    <scope>NUCLEOTIDE SEQUENCE [LARGE SCALE GENOMIC DNA]</scope>
    <source>
        <strain evidence="5">MN2024</strain>
        <tissue evidence="5">Gills</tissue>
    </source>
</reference>
<feature type="repeat" description="ANK" evidence="3">
    <location>
        <begin position="2987"/>
        <end position="3019"/>
    </location>
</feature>
<feature type="repeat" description="ANK" evidence="3">
    <location>
        <begin position="1982"/>
        <end position="2014"/>
    </location>
</feature>
<feature type="repeat" description="ANK" evidence="3">
    <location>
        <begin position="2049"/>
        <end position="2081"/>
    </location>
</feature>
<feature type="repeat" description="ANK" evidence="3">
    <location>
        <begin position="1915"/>
        <end position="1947"/>
    </location>
</feature>
<feature type="repeat" description="ANK" evidence="3">
    <location>
        <begin position="2384"/>
        <end position="2416"/>
    </location>
</feature>
<feature type="repeat" description="ANK" evidence="3">
    <location>
        <begin position="1848"/>
        <end position="1880"/>
    </location>
</feature>
<feature type="repeat" description="ANK" evidence="3">
    <location>
        <begin position="2585"/>
        <end position="2617"/>
    </location>
</feature>
<feature type="repeat" description="ANK" evidence="3">
    <location>
        <begin position="3087"/>
        <end position="3119"/>
    </location>
</feature>
<feature type="repeat" description="ANK" evidence="3">
    <location>
        <begin position="742"/>
        <end position="774"/>
    </location>
</feature>
<feature type="repeat" description="ANK" evidence="3">
    <location>
        <begin position="1513"/>
        <end position="1545"/>
    </location>
</feature>
<feature type="repeat" description="ANK" evidence="3">
    <location>
        <begin position="1680"/>
        <end position="1712"/>
    </location>
</feature>
<feature type="repeat" description="ANK" evidence="3">
    <location>
        <begin position="2283"/>
        <end position="2315"/>
    </location>
</feature>
<feature type="domain" description="Novel STAND NTPase 3" evidence="4">
    <location>
        <begin position="11"/>
        <end position="169"/>
    </location>
</feature>
<evidence type="ECO:0000256" key="1">
    <source>
        <dbReference type="ARBA" id="ARBA00022737"/>
    </source>
</evidence>
<evidence type="ECO:0000256" key="3">
    <source>
        <dbReference type="PROSITE-ProRule" id="PRU00023"/>
    </source>
</evidence>
<dbReference type="Gene3D" id="1.25.40.20">
    <property type="entry name" value="Ankyrin repeat-containing domain"/>
    <property type="match status" value="21"/>
</dbReference>
<comment type="caution">
    <text evidence="5">The sequence shown here is derived from an EMBL/GenBank/DDBJ whole genome shotgun (WGS) entry which is preliminary data.</text>
</comment>
<dbReference type="Pfam" id="PF12796">
    <property type="entry name" value="Ank_2"/>
    <property type="match status" value="23"/>
</dbReference>
<dbReference type="SMART" id="SM00248">
    <property type="entry name" value="ANK"/>
    <property type="match status" value="83"/>
</dbReference>
<feature type="repeat" description="ANK" evidence="3">
    <location>
        <begin position="876"/>
        <end position="908"/>
    </location>
</feature>
<feature type="repeat" description="ANK" evidence="3">
    <location>
        <begin position="2518"/>
        <end position="2550"/>
    </location>
</feature>
<accession>A0ABD3WHY6</accession>
<dbReference type="InterPro" id="IPR049050">
    <property type="entry name" value="nSTAND3"/>
</dbReference>
<dbReference type="PROSITE" id="PS50297">
    <property type="entry name" value="ANK_REP_REGION"/>
    <property type="match status" value="39"/>
</dbReference>
<dbReference type="Proteomes" id="UP001634394">
    <property type="component" value="Unassembled WGS sequence"/>
</dbReference>
<keyword evidence="1" id="KW-0677">Repeat</keyword>
<feature type="repeat" description="ANK" evidence="3">
    <location>
        <begin position="3322"/>
        <end position="3354"/>
    </location>
</feature>
<evidence type="ECO:0000256" key="2">
    <source>
        <dbReference type="ARBA" id="ARBA00023043"/>
    </source>
</evidence>
<dbReference type="Pfam" id="PF13637">
    <property type="entry name" value="Ank_4"/>
    <property type="match status" value="3"/>
</dbReference>